<proteinExistence type="inferred from homology"/>
<organism evidence="8 9">
    <name type="scientific">Candidatus Electronema aureum</name>
    <dbReference type="NCBI Taxonomy" id="2005002"/>
    <lineage>
        <taxon>Bacteria</taxon>
        <taxon>Pseudomonadati</taxon>
        <taxon>Thermodesulfobacteriota</taxon>
        <taxon>Desulfobulbia</taxon>
        <taxon>Desulfobulbales</taxon>
        <taxon>Desulfobulbaceae</taxon>
        <taxon>Candidatus Electronema</taxon>
    </lineage>
</organism>
<name>A0A521G436_9BACT</name>
<evidence type="ECO:0000256" key="2">
    <source>
        <dbReference type="ARBA" id="ARBA00022723"/>
    </source>
</evidence>
<dbReference type="InterPro" id="IPR025657">
    <property type="entry name" value="RadC_JAB"/>
</dbReference>
<protein>
    <submittedName>
        <fullName evidence="8">DNA repair protein RadC</fullName>
    </submittedName>
</protein>
<dbReference type="SUPFAM" id="SSF102712">
    <property type="entry name" value="JAB1/MPN domain"/>
    <property type="match status" value="1"/>
</dbReference>
<dbReference type="InterPro" id="IPR020891">
    <property type="entry name" value="UPF0758_CS"/>
</dbReference>
<dbReference type="InterPro" id="IPR046778">
    <property type="entry name" value="UPF0758_N"/>
</dbReference>
<dbReference type="GO" id="GO:0008237">
    <property type="term" value="F:metallopeptidase activity"/>
    <property type="evidence" value="ECO:0007669"/>
    <property type="project" value="UniProtKB-KW"/>
</dbReference>
<dbReference type="PROSITE" id="PS01302">
    <property type="entry name" value="UPF0758"/>
    <property type="match status" value="1"/>
</dbReference>
<accession>A0A521G436</accession>
<evidence type="ECO:0000256" key="6">
    <source>
        <dbReference type="RuleBase" id="RU003797"/>
    </source>
</evidence>
<gene>
    <name evidence="8" type="ORF">CDV28_10323</name>
</gene>
<dbReference type="PANTHER" id="PTHR30471">
    <property type="entry name" value="DNA REPAIR PROTEIN RADC"/>
    <property type="match status" value="1"/>
</dbReference>
<keyword evidence="2" id="KW-0479">Metal-binding</keyword>
<dbReference type="Proteomes" id="UP000316238">
    <property type="component" value="Unassembled WGS sequence"/>
</dbReference>
<dbReference type="Gene3D" id="3.40.140.10">
    <property type="entry name" value="Cytidine Deaminase, domain 2"/>
    <property type="match status" value="1"/>
</dbReference>
<keyword evidence="9" id="KW-1185">Reference proteome</keyword>
<evidence type="ECO:0000256" key="4">
    <source>
        <dbReference type="ARBA" id="ARBA00022833"/>
    </source>
</evidence>
<dbReference type="AlphaFoldDB" id="A0A521G436"/>
<evidence type="ECO:0000313" key="8">
    <source>
        <dbReference type="EMBL" id="TAA75784.1"/>
    </source>
</evidence>
<keyword evidence="4" id="KW-0862">Zinc</keyword>
<dbReference type="GO" id="GO:0046872">
    <property type="term" value="F:metal ion binding"/>
    <property type="evidence" value="ECO:0007669"/>
    <property type="project" value="UniProtKB-KW"/>
</dbReference>
<evidence type="ECO:0000313" key="9">
    <source>
        <dbReference type="Proteomes" id="UP000316238"/>
    </source>
</evidence>
<dbReference type="CDD" id="cd08071">
    <property type="entry name" value="MPN_DUF2466"/>
    <property type="match status" value="1"/>
</dbReference>
<dbReference type="Pfam" id="PF04002">
    <property type="entry name" value="RadC"/>
    <property type="match status" value="1"/>
</dbReference>
<keyword evidence="5" id="KW-0482">Metalloprotease</keyword>
<dbReference type="EMBL" id="NQJD01000003">
    <property type="protein sequence ID" value="TAA75784.1"/>
    <property type="molecule type" value="Genomic_DNA"/>
</dbReference>
<keyword evidence="1" id="KW-0645">Protease</keyword>
<evidence type="ECO:0000256" key="3">
    <source>
        <dbReference type="ARBA" id="ARBA00022801"/>
    </source>
</evidence>
<sequence>MNLQEDPIKPGEGHRQRLRDRFQAQGMDALTDTEVIELLLTFGTPRSDCRPSAEEAMQRFKTLPEVLDAHPTALEKVKGMGPKNIFALQFIQGVARRYLRQRIQKKNYVTSSKDVADYLIHALRSLRREVFMAVYLDASHAVIDSEILSEGTINVNTVYPRELIKAALSRNAAALVIAHNHPSGSLQPSAQDEQLTRTLFLMCSFMNINLLDHLIIGAGETVYSFADQGQMAAVRNDCAALRSRLA</sequence>
<comment type="similarity">
    <text evidence="6">Belongs to the UPF0758 family.</text>
</comment>
<dbReference type="PANTHER" id="PTHR30471:SF3">
    <property type="entry name" value="UPF0758 PROTEIN YEES-RELATED"/>
    <property type="match status" value="1"/>
</dbReference>
<reference evidence="8" key="1">
    <citation type="submission" date="2017-07" db="EMBL/GenBank/DDBJ databases">
        <title>The cable genome - Insights into the physiology and evolution of filamentous bacteria capable of sulfide oxidation via long distance electron transfer.</title>
        <authorList>
            <person name="Thorup C."/>
            <person name="Bjerg J.T."/>
            <person name="Schreiber L."/>
            <person name="Nielsen L.P."/>
            <person name="Kjeldsen K.U."/>
            <person name="Boesen T."/>
            <person name="Boggild A."/>
            <person name="Meysman F."/>
            <person name="Geelhoed J."/>
            <person name="Schramm A."/>
        </authorList>
    </citation>
    <scope>NUCLEOTIDE SEQUENCE [LARGE SCALE GENOMIC DNA]</scope>
    <source>
        <strain evidence="8">GS</strain>
    </source>
</reference>
<keyword evidence="3" id="KW-0378">Hydrolase</keyword>
<evidence type="ECO:0000256" key="5">
    <source>
        <dbReference type="ARBA" id="ARBA00023049"/>
    </source>
</evidence>
<evidence type="ECO:0000259" key="7">
    <source>
        <dbReference type="PROSITE" id="PS50249"/>
    </source>
</evidence>
<dbReference type="InterPro" id="IPR037518">
    <property type="entry name" value="MPN"/>
</dbReference>
<dbReference type="NCBIfam" id="NF000642">
    <property type="entry name" value="PRK00024.1"/>
    <property type="match status" value="1"/>
</dbReference>
<dbReference type="InterPro" id="IPR001405">
    <property type="entry name" value="UPF0758"/>
</dbReference>
<dbReference type="PROSITE" id="PS50249">
    <property type="entry name" value="MPN"/>
    <property type="match status" value="1"/>
</dbReference>
<comment type="caution">
    <text evidence="8">The sequence shown here is derived from an EMBL/GenBank/DDBJ whole genome shotgun (WGS) entry which is preliminary data.</text>
</comment>
<feature type="domain" description="MPN" evidence="7">
    <location>
        <begin position="108"/>
        <end position="231"/>
    </location>
</feature>
<dbReference type="Pfam" id="PF20582">
    <property type="entry name" value="UPF0758_N"/>
    <property type="match status" value="1"/>
</dbReference>
<dbReference type="GO" id="GO:0006508">
    <property type="term" value="P:proteolysis"/>
    <property type="evidence" value="ECO:0007669"/>
    <property type="project" value="UniProtKB-KW"/>
</dbReference>
<dbReference type="NCBIfam" id="TIGR00608">
    <property type="entry name" value="radc"/>
    <property type="match status" value="1"/>
</dbReference>
<evidence type="ECO:0000256" key="1">
    <source>
        <dbReference type="ARBA" id="ARBA00022670"/>
    </source>
</evidence>